<organism evidence="3 4">
    <name type="scientific">Roseateles puraquae</name>
    <dbReference type="NCBI Taxonomy" id="431059"/>
    <lineage>
        <taxon>Bacteria</taxon>
        <taxon>Pseudomonadati</taxon>
        <taxon>Pseudomonadota</taxon>
        <taxon>Betaproteobacteria</taxon>
        <taxon>Burkholderiales</taxon>
        <taxon>Sphaerotilaceae</taxon>
        <taxon>Roseateles</taxon>
    </lineage>
</organism>
<comment type="caution">
    <text evidence="3">The sequence shown here is derived from an EMBL/GenBank/DDBJ whole genome shotgun (WGS) entry which is preliminary data.</text>
</comment>
<accession>A0A254MZW9</accession>
<evidence type="ECO:0000313" key="3">
    <source>
        <dbReference type="EMBL" id="OWQ99947.1"/>
    </source>
</evidence>
<dbReference type="InterPro" id="IPR036163">
    <property type="entry name" value="HMA_dom_sf"/>
</dbReference>
<dbReference type="Gene3D" id="3.30.70.100">
    <property type="match status" value="1"/>
</dbReference>
<dbReference type="InterPro" id="IPR017969">
    <property type="entry name" value="Heavy-metal-associated_CS"/>
</dbReference>
<protein>
    <submittedName>
        <fullName evidence="3">Heavy metal transporter</fullName>
    </submittedName>
</protein>
<dbReference type="EMBL" id="NISI01000019">
    <property type="protein sequence ID" value="OWQ99947.1"/>
    <property type="molecule type" value="Genomic_DNA"/>
</dbReference>
<dbReference type="PROSITE" id="PS01047">
    <property type="entry name" value="HMA_1"/>
    <property type="match status" value="1"/>
</dbReference>
<evidence type="ECO:0000259" key="2">
    <source>
        <dbReference type="PROSITE" id="PS50846"/>
    </source>
</evidence>
<evidence type="ECO:0000256" key="1">
    <source>
        <dbReference type="ARBA" id="ARBA00022723"/>
    </source>
</evidence>
<dbReference type="Proteomes" id="UP000197446">
    <property type="component" value="Unassembled WGS sequence"/>
</dbReference>
<dbReference type="PROSITE" id="PS50846">
    <property type="entry name" value="HMA_2"/>
    <property type="match status" value="1"/>
</dbReference>
<evidence type="ECO:0000313" key="4">
    <source>
        <dbReference type="Proteomes" id="UP000197446"/>
    </source>
</evidence>
<dbReference type="InterPro" id="IPR006121">
    <property type="entry name" value="HMA_dom"/>
</dbReference>
<dbReference type="OrthoDB" id="9813965at2"/>
<dbReference type="GO" id="GO:0046872">
    <property type="term" value="F:metal ion binding"/>
    <property type="evidence" value="ECO:0007669"/>
    <property type="project" value="UniProtKB-KW"/>
</dbReference>
<keyword evidence="4" id="KW-1185">Reference proteome</keyword>
<reference evidence="3 4" key="1">
    <citation type="journal article" date="2007" name="Int. J. Syst. Evol. Microbiol.">
        <title>Description of Pelomonas aquatica sp. nov. and Pelomonas puraquae sp. nov., isolated from industrial and haemodialysis water.</title>
        <authorList>
            <person name="Gomila M."/>
            <person name="Bowien B."/>
            <person name="Falsen E."/>
            <person name="Moore E.R."/>
            <person name="Lalucat J."/>
        </authorList>
    </citation>
    <scope>NUCLEOTIDE SEQUENCE [LARGE SCALE GENOMIC DNA]</scope>
    <source>
        <strain evidence="3 4">CCUG 52769</strain>
    </source>
</reference>
<name>A0A254MZW9_9BURK</name>
<gene>
    <name evidence="3" type="ORF">CDO81_26020</name>
</gene>
<dbReference type="Pfam" id="PF00403">
    <property type="entry name" value="HMA"/>
    <property type="match status" value="1"/>
</dbReference>
<dbReference type="AlphaFoldDB" id="A0A254MZW9"/>
<proteinExistence type="predicted"/>
<dbReference type="CDD" id="cd00371">
    <property type="entry name" value="HMA"/>
    <property type="match status" value="1"/>
</dbReference>
<dbReference type="SUPFAM" id="SSF55008">
    <property type="entry name" value="HMA, heavy metal-associated domain"/>
    <property type="match status" value="1"/>
</dbReference>
<keyword evidence="1" id="KW-0479">Metal-binding</keyword>
<dbReference type="RefSeq" id="WP_088486175.1">
    <property type="nucleotide sequence ID" value="NZ_NISI01000019.1"/>
</dbReference>
<feature type="domain" description="HMA" evidence="2">
    <location>
        <begin position="1"/>
        <end position="64"/>
    </location>
</feature>
<sequence length="84" mass="8529">MITFVVSDMTCGHCASTITKALKGTDPDARVEIDVAAHRVQVEPVAADTGELMDAIKAAGYSPILAAQPAEVPATAGRKGCCGG</sequence>